<keyword evidence="3" id="KW-1185">Reference proteome</keyword>
<dbReference type="EMBL" id="LNZH02000201">
    <property type="protein sequence ID" value="OCB86485.1"/>
    <property type="molecule type" value="Genomic_DNA"/>
</dbReference>
<dbReference type="Proteomes" id="UP000757232">
    <property type="component" value="Unassembled WGS sequence"/>
</dbReference>
<feature type="region of interest" description="Disordered" evidence="1">
    <location>
        <begin position="291"/>
        <end position="317"/>
    </location>
</feature>
<proteinExistence type="predicted"/>
<reference evidence="2" key="1">
    <citation type="submission" date="2016-06" db="EMBL/GenBank/DDBJ databases">
        <title>Draft Genome sequence of the fungus Inonotus baumii.</title>
        <authorList>
            <person name="Zhu H."/>
            <person name="Lin W."/>
        </authorList>
    </citation>
    <scope>NUCLEOTIDE SEQUENCE</scope>
    <source>
        <strain evidence="2">821</strain>
    </source>
</reference>
<organism evidence="2 3">
    <name type="scientific">Sanghuangporus baumii</name>
    <name type="common">Phellinus baumii</name>
    <dbReference type="NCBI Taxonomy" id="108892"/>
    <lineage>
        <taxon>Eukaryota</taxon>
        <taxon>Fungi</taxon>
        <taxon>Dikarya</taxon>
        <taxon>Basidiomycota</taxon>
        <taxon>Agaricomycotina</taxon>
        <taxon>Agaricomycetes</taxon>
        <taxon>Hymenochaetales</taxon>
        <taxon>Hymenochaetaceae</taxon>
        <taxon>Sanghuangporus</taxon>
    </lineage>
</organism>
<protein>
    <submittedName>
        <fullName evidence="2">Uncharacterized protein</fullName>
    </submittedName>
</protein>
<sequence length="501" mass="53699">MTEVSPLGPIDPSSVTSTDQQNAETEKKAPWIVRKLVGSMTGRVVMSSYESLRAAGTSVVCLSPWGDSSPVFLPCVRFRDLVVHAVIAGTGGVAAVAAPVMGPVSDVVIDTIGDSLLVEIGLNVGFEASSKVANDLLIEHTIKHIIPAPSARLQTTGVKELLITLKYKHTLEDAQLGFFRSSVHDGDAGAGLFADVKEYLATEKGWFNPYLFASGRRPIIPRSMKPDVVFCHGDYKIGALLMHESASVITLCDAPAPEQSSSAQSNTSTSNPNPTDASLLDRLHLPSLSKYLPQSRSPSPSPSRAPSPEPSLAPLPVPPQPRRLVLLVLALAPHRAGMWSTSARPSESALRYTLLNGCPAIVLPARTGAPLIAWDTLTLETLHELKDQLPPPLESAPDFELLKSSGKENREGGPRFRGTLDVLNEYISLCVDWTRVRLGPVANSNGEGDTTNVLGDEEQKKTAVRDALAILLIAAICSKDSKEVKDKVDVERAGIVIFRIP</sequence>
<feature type="compositionally biased region" description="Low complexity" evidence="1">
    <location>
        <begin position="256"/>
        <end position="278"/>
    </location>
</feature>
<evidence type="ECO:0000313" key="2">
    <source>
        <dbReference type="EMBL" id="OCB86485.1"/>
    </source>
</evidence>
<dbReference type="OrthoDB" id="3351042at2759"/>
<dbReference type="AlphaFoldDB" id="A0A9Q5HUZ2"/>
<name>A0A9Q5HUZ2_SANBA</name>
<gene>
    <name evidence="2" type="ORF">A7U60_g6378</name>
</gene>
<feature type="region of interest" description="Disordered" evidence="1">
    <location>
        <begin position="1"/>
        <end position="26"/>
    </location>
</feature>
<feature type="compositionally biased region" description="Pro residues" evidence="1">
    <location>
        <begin position="299"/>
        <end position="317"/>
    </location>
</feature>
<evidence type="ECO:0000256" key="1">
    <source>
        <dbReference type="SAM" id="MobiDB-lite"/>
    </source>
</evidence>
<accession>A0A9Q5HUZ2</accession>
<comment type="caution">
    <text evidence="2">The sequence shown here is derived from an EMBL/GenBank/DDBJ whole genome shotgun (WGS) entry which is preliminary data.</text>
</comment>
<evidence type="ECO:0000313" key="3">
    <source>
        <dbReference type="Proteomes" id="UP000757232"/>
    </source>
</evidence>
<feature type="region of interest" description="Disordered" evidence="1">
    <location>
        <begin position="256"/>
        <end position="279"/>
    </location>
</feature>
<feature type="compositionally biased region" description="Polar residues" evidence="1">
    <location>
        <begin position="13"/>
        <end position="23"/>
    </location>
</feature>